<dbReference type="Pfam" id="PF00263">
    <property type="entry name" value="Secretin"/>
    <property type="match status" value="1"/>
</dbReference>
<dbReference type="InterPro" id="IPR032789">
    <property type="entry name" value="T2SS-T3SS_pil_N"/>
</dbReference>
<dbReference type="RefSeq" id="WP_011808056.1">
    <property type="nucleotide sequence ID" value="NC_008786.1"/>
</dbReference>
<evidence type="ECO:0000256" key="3">
    <source>
        <dbReference type="SAM" id="SignalP"/>
    </source>
</evidence>
<feature type="domain" description="SH3b" evidence="5">
    <location>
        <begin position="659"/>
        <end position="710"/>
    </location>
</feature>
<evidence type="ECO:0000259" key="4">
    <source>
        <dbReference type="Pfam" id="PF00263"/>
    </source>
</evidence>
<dbReference type="PRINTS" id="PR00811">
    <property type="entry name" value="BCTERIALGSPD"/>
</dbReference>
<name>A1WEI0_VEREI</name>
<dbReference type="Pfam" id="PF13629">
    <property type="entry name" value="T2SS-T3SS_pil_N"/>
    <property type="match status" value="1"/>
</dbReference>
<dbReference type="STRING" id="391735.Veis_0246"/>
<gene>
    <name evidence="7" type="ordered locus">Veis_0246</name>
</gene>
<dbReference type="KEGG" id="vei:Veis_0246"/>
<feature type="signal peptide" evidence="3">
    <location>
        <begin position="1"/>
        <end position="42"/>
    </location>
</feature>
<dbReference type="InterPro" id="IPR004846">
    <property type="entry name" value="T2SS/T3SS_dom"/>
</dbReference>
<feature type="chain" id="PRO_5002639919" evidence="3">
    <location>
        <begin position="43"/>
        <end position="714"/>
    </location>
</feature>
<organism evidence="7 8">
    <name type="scientific">Verminephrobacter eiseniae (strain EF01-2)</name>
    <dbReference type="NCBI Taxonomy" id="391735"/>
    <lineage>
        <taxon>Bacteria</taxon>
        <taxon>Pseudomonadati</taxon>
        <taxon>Pseudomonadota</taxon>
        <taxon>Betaproteobacteria</taxon>
        <taxon>Burkholderiales</taxon>
        <taxon>Comamonadaceae</taxon>
        <taxon>Verminephrobacter</taxon>
    </lineage>
</organism>
<dbReference type="Proteomes" id="UP000000374">
    <property type="component" value="Chromosome"/>
</dbReference>
<dbReference type="GO" id="GO:0015627">
    <property type="term" value="C:type II protein secretion system complex"/>
    <property type="evidence" value="ECO:0007669"/>
    <property type="project" value="TreeGrafter"/>
</dbReference>
<dbReference type="eggNOG" id="COG4964">
    <property type="taxonomic scope" value="Bacteria"/>
</dbReference>
<dbReference type="HOGENOM" id="CLU_372029_0_0_4"/>
<proteinExistence type="inferred from homology"/>
<dbReference type="OrthoDB" id="9775455at2"/>
<evidence type="ECO:0000259" key="6">
    <source>
        <dbReference type="Pfam" id="PF13629"/>
    </source>
</evidence>
<protein>
    <submittedName>
        <fullName evidence="7">Type II and III secretion system protein</fullName>
    </submittedName>
</protein>
<accession>A1WEI0</accession>
<dbReference type="GeneID" id="76458990"/>
<dbReference type="InterPro" id="IPR050810">
    <property type="entry name" value="Bact_Secretion_Sys_Channel"/>
</dbReference>
<dbReference type="PANTHER" id="PTHR30332">
    <property type="entry name" value="PROBABLE GENERAL SECRETION PATHWAY PROTEIN D"/>
    <property type="match status" value="1"/>
</dbReference>
<dbReference type="AlphaFoldDB" id="A1WEI0"/>
<evidence type="ECO:0000259" key="5">
    <source>
        <dbReference type="Pfam" id="PF08239"/>
    </source>
</evidence>
<evidence type="ECO:0000313" key="7">
    <source>
        <dbReference type="EMBL" id="ABM56037.1"/>
    </source>
</evidence>
<evidence type="ECO:0000256" key="1">
    <source>
        <dbReference type="RuleBase" id="RU004003"/>
    </source>
</evidence>
<dbReference type="GO" id="GO:0009306">
    <property type="term" value="P:protein secretion"/>
    <property type="evidence" value="ECO:0007669"/>
    <property type="project" value="InterPro"/>
</dbReference>
<keyword evidence="3" id="KW-0732">Signal</keyword>
<comment type="similarity">
    <text evidence="1">Belongs to the bacterial secretin family.</text>
</comment>
<evidence type="ECO:0000256" key="2">
    <source>
        <dbReference type="SAM" id="MobiDB-lite"/>
    </source>
</evidence>
<dbReference type="EMBL" id="CP000542">
    <property type="protein sequence ID" value="ABM56037.1"/>
    <property type="molecule type" value="Genomic_DNA"/>
</dbReference>
<feature type="region of interest" description="Disordered" evidence="2">
    <location>
        <begin position="613"/>
        <end position="650"/>
    </location>
</feature>
<feature type="domain" description="Pilus formation protein N-terminal" evidence="6">
    <location>
        <begin position="86"/>
        <end position="152"/>
    </location>
</feature>
<dbReference type="InterPro" id="IPR003646">
    <property type="entry name" value="SH3-like_bac-type"/>
</dbReference>
<sequence length="714" mass="76849">MSIRPPARPFLRCRPFFRAAAAGRALRRGLLLACCAAWPASAQTPPETADLSRGGFAPQLQARKPAPTPSQPYLPIRKQDDQAQVPEIEMFVGESRVFPSPGVARIAVGNGKVLTAAALDEREVIVFANEVGTSSLFVWNEDGRYQRVKINVVPGDTSRYAREIAAFLSTIANTKASIIGDKVIVEGDNLSDIDLRKIEDLRKHYPQIVNFTNQIGWEQMVLMDVKVVEFPVNELRELGLRWAAKGGASIGGIWSPIRRVHQDGLRIDVESPPITAADGDLIPLPKGLNILSALNMGLGAKLDLLASQGKASILAQPQLSARNGAKAEFLAGGEYPYVASSINGPTVMFKPYGIRLKITPRVDRNGVIRAEIDSEVSNIDPSISTAAGPALSVRRTFTEFNVQNGETMVLSGLMSRKTSQNIDKVPFLGDLPVLGALFRSKRFQNDETELVVFVTPTVINSQSPGLVQRIERITDDLRQRYGPAPWLDQPGPAPAHLPRLAPAPLASADASIASAPMPAAAAIVRPERLATVPARRNPLEPPPIDHWRVVHDGLVLHAGPDAGSQALLQLGQGSFVRAAPDRPPMSDAHQGWRAVAVGALQGWVRDASLRPVAHAPDASAPPDGPHAQQARQGQEIAAHHTGGKHAHPAPGSYRVALGALALRVAPDINAPVLQRLAQGSLLEVLPQAPQAQFSAVQVDGRRGWVETQWLFPAF</sequence>
<feature type="region of interest" description="Disordered" evidence="2">
    <location>
        <begin position="481"/>
        <end position="500"/>
    </location>
</feature>
<dbReference type="InterPro" id="IPR001775">
    <property type="entry name" value="GspD/PilQ"/>
</dbReference>
<reference evidence="8" key="1">
    <citation type="submission" date="2006-12" db="EMBL/GenBank/DDBJ databases">
        <title>Complete sequence of chromosome 1 of Verminephrobacter eiseniae EF01-2.</title>
        <authorList>
            <person name="Copeland A."/>
            <person name="Lucas S."/>
            <person name="Lapidus A."/>
            <person name="Barry K."/>
            <person name="Detter J.C."/>
            <person name="Glavina del Rio T."/>
            <person name="Dalin E."/>
            <person name="Tice H."/>
            <person name="Pitluck S."/>
            <person name="Chertkov O."/>
            <person name="Brettin T."/>
            <person name="Bruce D."/>
            <person name="Han C."/>
            <person name="Tapia R."/>
            <person name="Gilna P."/>
            <person name="Schmutz J."/>
            <person name="Larimer F."/>
            <person name="Land M."/>
            <person name="Hauser L."/>
            <person name="Kyrpides N."/>
            <person name="Kim E."/>
            <person name="Stahl D."/>
            <person name="Richardson P."/>
        </authorList>
    </citation>
    <scope>NUCLEOTIDE SEQUENCE [LARGE SCALE GENOMIC DNA]</scope>
    <source>
        <strain evidence="8">EF01-2</strain>
    </source>
</reference>
<dbReference type="PANTHER" id="PTHR30332:SF17">
    <property type="entry name" value="TYPE IV PILIATION SYSTEM PROTEIN DR_0774-RELATED"/>
    <property type="match status" value="1"/>
</dbReference>
<keyword evidence="8" id="KW-1185">Reference proteome</keyword>
<feature type="domain" description="Type II/III secretion system secretin-like" evidence="4">
    <location>
        <begin position="305"/>
        <end position="459"/>
    </location>
</feature>
<evidence type="ECO:0000313" key="8">
    <source>
        <dbReference type="Proteomes" id="UP000000374"/>
    </source>
</evidence>
<dbReference type="Pfam" id="PF08239">
    <property type="entry name" value="SH3_3"/>
    <property type="match status" value="1"/>
</dbReference>